<feature type="domain" description="DUF6443" evidence="2">
    <location>
        <begin position="48"/>
        <end position="171"/>
    </location>
</feature>
<evidence type="ECO:0000259" key="2">
    <source>
        <dbReference type="Pfam" id="PF20041"/>
    </source>
</evidence>
<dbReference type="PANTHER" id="PTHR32305:SF15">
    <property type="entry name" value="PROTEIN RHSA-RELATED"/>
    <property type="match status" value="1"/>
</dbReference>
<dbReference type="Pfam" id="PF20041">
    <property type="entry name" value="DUF6443"/>
    <property type="match status" value="1"/>
</dbReference>
<dbReference type="EMBL" id="JAUFQU010000001">
    <property type="protein sequence ID" value="MDN3708653.1"/>
    <property type="molecule type" value="Genomic_DNA"/>
</dbReference>
<reference evidence="4" key="1">
    <citation type="journal article" date="2019" name="Int. J. Syst. Evol. Microbiol.">
        <title>The Global Catalogue of Microorganisms (GCM) 10K type strain sequencing project: providing services to taxonomists for standard genome sequencing and annotation.</title>
        <authorList>
            <consortium name="The Broad Institute Genomics Platform"/>
            <consortium name="The Broad Institute Genome Sequencing Center for Infectious Disease"/>
            <person name="Wu L."/>
            <person name="Ma J."/>
        </authorList>
    </citation>
    <scope>NUCLEOTIDE SEQUENCE [LARGE SCALE GENOMIC DNA]</scope>
    <source>
        <strain evidence="4">CECT 7184</strain>
    </source>
</reference>
<keyword evidence="1" id="KW-0732">Signal</keyword>
<name>A0ABT8CYE0_9FLAO</name>
<dbReference type="InterPro" id="IPR022385">
    <property type="entry name" value="Rhs_assc_core"/>
</dbReference>
<dbReference type="PANTHER" id="PTHR32305">
    <property type="match status" value="1"/>
</dbReference>
<dbReference type="InterPro" id="IPR045619">
    <property type="entry name" value="DUF6443"/>
</dbReference>
<evidence type="ECO:0000313" key="4">
    <source>
        <dbReference type="Proteomes" id="UP001242368"/>
    </source>
</evidence>
<sequence length="1190" mass="135510">MLRYFFILFTALSGAGLYAQNGTHNYVRETVYKNGLNPGSPIFNTPENFVTTTYYDGLGRPIQQIQQNQSPDDNKNIVTHIEYEKNIGQIKEYLPFTSAGKTVTQNQIGGGTLITYHSNYVEEAKNQTQNFYNTDKYEYTPNPYTENRLEVSPRQRIVETGFPGRDWSLEDYGGAISADQRNTLRMQYDLNRPDEVRRYRVTTTFSEGIYKNSISQDGYYPAASLTKTIVRNENWKAQDGRNNTSEEFKDPRGFVVLKRTYNEDQPHDTYYIYNQSDLLAAVLPPLAKGSVDAETLNQLGYQYHYDAKKRIAEKKLPQKDWEYMVYDKQDRLILFQDGNLRTNNNNFRKKGWMFTKYDAQGRVVYTGFFINTATRMAMQNAVNSMLNNWYNNEERSSTPFTQNGIDIYYTKKAFPTGSMVILTVDYYDRYPAHTPNVGSQILGQTVLTDQPAGGLNTKGLALVSHIRAIETEEWTKKYNWYDVKKRVIATHSEQASGTSTRTLSKLSFSGLPLQTVTTHQRMGNSTPVEITDNYTYDLKDRLTKHTQKINAQQEELITANAYDELGVLIRKKTGGLAASGNGLQTTDYQYNIRGWLTQINDPGMFSETTDNDLFSFKINYNRKDDEKGNTGKALYNGNINSVLWKTATDNISKGYSYDYDGLNRLTNAQMMYFQTGWTMGFIRHQAHRESMNYDLNGNIRTLNRTGAMVDGQVLDMDELDYTYNGNQLTMVRDYTNNPDGFKEIPSEAAAYTYDGSGNLITDTNKRITKITYNHLNLPIVIDTDQGSIYYVYDAAGNKLKKSVLGNSGPNQITEYIDGFQYLNGTLQFFPQPEGYTAYQNNAYIYHYIHKDHLGNNRVVYADGNNNGVIEPTEILEENNYYPFGLKHQGYNDMTGSTASNYKYQYNGKELQEEMGLNLYDFGARNYDPALGRWMNVDPLAEEMRRFSPYVYVFNNPVYFIDPDGRIPYPITIRSFAPFKTFGGGFHGDNRGYSTSASASARVHQRINFDTDKSNISLSNWSSPTWHSSAPGFRRTAEPSGGFTTGFGIFKDGSDKNYSFKTSYAGANPLTPGAPNIDVESNFYINENKEKGFLQVIGSLVGDNFPSTEAFISDPSGQSVFLGIGFYEGSPFTSLFGKNERQISEFNVLIKIDKDGNFEGIYKNDGSDKIYSIEEWNARFENADPHKKNKK</sequence>
<evidence type="ECO:0000256" key="1">
    <source>
        <dbReference type="SAM" id="SignalP"/>
    </source>
</evidence>
<comment type="caution">
    <text evidence="3">The sequence shown here is derived from an EMBL/GenBank/DDBJ whole genome shotgun (WGS) entry which is preliminary data.</text>
</comment>
<keyword evidence="4" id="KW-1185">Reference proteome</keyword>
<dbReference type="NCBIfam" id="TIGR03696">
    <property type="entry name" value="Rhs_assc_core"/>
    <property type="match status" value="1"/>
</dbReference>
<accession>A0ABT8CYE0</accession>
<dbReference type="RefSeq" id="WP_290364508.1">
    <property type="nucleotide sequence ID" value="NZ_JAUFQU010000001.1"/>
</dbReference>
<protein>
    <submittedName>
        <fullName evidence="3">DUF6443 domain-containing protein</fullName>
    </submittedName>
</protein>
<dbReference type="Gene3D" id="2.180.10.10">
    <property type="entry name" value="RHS repeat-associated core"/>
    <property type="match status" value="1"/>
</dbReference>
<organism evidence="3 4">
    <name type="scientific">Paenimyroides ceti</name>
    <dbReference type="NCBI Taxonomy" id="395087"/>
    <lineage>
        <taxon>Bacteria</taxon>
        <taxon>Pseudomonadati</taxon>
        <taxon>Bacteroidota</taxon>
        <taxon>Flavobacteriia</taxon>
        <taxon>Flavobacteriales</taxon>
        <taxon>Flavobacteriaceae</taxon>
        <taxon>Paenimyroides</taxon>
    </lineage>
</organism>
<feature type="chain" id="PRO_5046037750" evidence="1">
    <location>
        <begin position="20"/>
        <end position="1190"/>
    </location>
</feature>
<evidence type="ECO:0000313" key="3">
    <source>
        <dbReference type="EMBL" id="MDN3708653.1"/>
    </source>
</evidence>
<dbReference type="Proteomes" id="UP001242368">
    <property type="component" value="Unassembled WGS sequence"/>
</dbReference>
<gene>
    <name evidence="3" type="ORF">QW060_16240</name>
</gene>
<proteinExistence type="predicted"/>
<feature type="signal peptide" evidence="1">
    <location>
        <begin position="1"/>
        <end position="19"/>
    </location>
</feature>
<dbReference type="InterPro" id="IPR050708">
    <property type="entry name" value="T6SS_VgrG/RHS"/>
</dbReference>